<reference evidence="3" key="1">
    <citation type="submission" date="2017-03" db="EMBL/GenBank/DDBJ databases">
        <title>Phytopthora megakarya and P. palmivora, two closely related causual agents of cacao black pod achieved similar genome size and gene model numbers by different mechanisms.</title>
        <authorList>
            <person name="Ali S."/>
            <person name="Shao J."/>
            <person name="Larry D.J."/>
            <person name="Kronmiller B."/>
            <person name="Shen D."/>
            <person name="Strem M.D."/>
            <person name="Melnick R.L."/>
            <person name="Guiltinan M.J."/>
            <person name="Tyler B.M."/>
            <person name="Meinhardt L.W."/>
            <person name="Bailey B.A."/>
        </authorList>
    </citation>
    <scope>NUCLEOTIDE SEQUENCE [LARGE SCALE GENOMIC DNA]</scope>
    <source>
        <strain evidence="3">zdho120</strain>
    </source>
</reference>
<evidence type="ECO:0000313" key="2">
    <source>
        <dbReference type="EMBL" id="OWY93548.1"/>
    </source>
</evidence>
<organism evidence="2 3">
    <name type="scientific">Phytophthora megakarya</name>
    <dbReference type="NCBI Taxonomy" id="4795"/>
    <lineage>
        <taxon>Eukaryota</taxon>
        <taxon>Sar</taxon>
        <taxon>Stramenopiles</taxon>
        <taxon>Oomycota</taxon>
        <taxon>Peronosporomycetes</taxon>
        <taxon>Peronosporales</taxon>
        <taxon>Peronosporaceae</taxon>
        <taxon>Phytophthora</taxon>
    </lineage>
</organism>
<dbReference type="AlphaFoldDB" id="A0A225UKQ4"/>
<keyword evidence="3" id="KW-1185">Reference proteome</keyword>
<protein>
    <submittedName>
        <fullName evidence="2">Uncharacterized protein</fullName>
    </submittedName>
</protein>
<gene>
    <name evidence="2" type="ORF">PHMEG_00037019</name>
</gene>
<comment type="caution">
    <text evidence="2">The sequence shown here is derived from an EMBL/GenBank/DDBJ whole genome shotgun (WGS) entry which is preliminary data.</text>
</comment>
<dbReference type="EMBL" id="NBNE01015869">
    <property type="protein sequence ID" value="OWY93548.1"/>
    <property type="molecule type" value="Genomic_DNA"/>
</dbReference>
<sequence>MRWHKEEISQLIRLGKKIKEEQRQKAQQRYRDKQIYLKLILQNEIRNLHNEVQSLEKRTRKKALEVAVRSSNTVWNAAVRYFNIFQHCLRLPIWSNRSGTQFDSLLNFVRETTAPDVLSSEGYGPEALFDGVNMELEEIVKTSANVVVATTKATATITEQTLKDVFPHLVTARAGGSMLSLVEQLCGQQIILLGSTRFEWDRENDRLASIISESDMLTPMLHPCYIFWEISRMHLESSNALLAPDINRKGYCKKYFQLNEMDLEHCTFK</sequence>
<keyword evidence="1" id="KW-0175">Coiled coil</keyword>
<dbReference type="Proteomes" id="UP000198211">
    <property type="component" value="Unassembled WGS sequence"/>
</dbReference>
<feature type="coiled-coil region" evidence="1">
    <location>
        <begin position="38"/>
        <end position="65"/>
    </location>
</feature>
<evidence type="ECO:0000256" key="1">
    <source>
        <dbReference type="SAM" id="Coils"/>
    </source>
</evidence>
<evidence type="ECO:0000313" key="3">
    <source>
        <dbReference type="Proteomes" id="UP000198211"/>
    </source>
</evidence>
<accession>A0A225UKQ4</accession>
<proteinExistence type="predicted"/>
<name>A0A225UKQ4_9STRA</name>